<dbReference type="Proteomes" id="UP001202479">
    <property type="component" value="Unassembled WGS sequence"/>
</dbReference>
<reference evidence="1" key="1">
    <citation type="journal article" date="2022" name="DNA Res.">
        <title>Genome analysis of five recently described species of the CUG-Ser clade uncovers Candida theae as a new hybrid lineage with pathogenic potential in the Candida parapsilosis species complex.</title>
        <authorList>
            <person name="Mixao V."/>
            <person name="Del Olmo V."/>
            <person name="Hegedusova E."/>
            <person name="Saus E."/>
            <person name="Pryszcz L."/>
            <person name="Cillingova A."/>
            <person name="Nosek J."/>
            <person name="Gabaldon T."/>
        </authorList>
    </citation>
    <scope>NUCLEOTIDE SEQUENCE</scope>
    <source>
        <strain evidence="1">CBS 10844</strain>
    </source>
</reference>
<dbReference type="GO" id="GO:0000070">
    <property type="term" value="P:mitotic sister chromatid segregation"/>
    <property type="evidence" value="ECO:0007669"/>
    <property type="project" value="InterPro"/>
</dbReference>
<organism evidence="1 2">
    <name type="scientific">Candida oxycetoniae</name>
    <dbReference type="NCBI Taxonomy" id="497107"/>
    <lineage>
        <taxon>Eukaryota</taxon>
        <taxon>Fungi</taxon>
        <taxon>Dikarya</taxon>
        <taxon>Ascomycota</taxon>
        <taxon>Saccharomycotina</taxon>
        <taxon>Pichiomycetes</taxon>
        <taxon>Debaryomycetaceae</taxon>
        <taxon>Candida/Lodderomyces clade</taxon>
        <taxon>Candida</taxon>
    </lineage>
</organism>
<name>A0AAI9T1T0_9ASCO</name>
<evidence type="ECO:0000313" key="2">
    <source>
        <dbReference type="Proteomes" id="UP001202479"/>
    </source>
</evidence>
<dbReference type="GO" id="GO:0000776">
    <property type="term" value="C:kinetochore"/>
    <property type="evidence" value="ECO:0007669"/>
    <property type="project" value="InterPro"/>
</dbReference>
<dbReference type="EMBL" id="JAHUZD010000023">
    <property type="protein sequence ID" value="KAI3406480.1"/>
    <property type="molecule type" value="Genomic_DNA"/>
</dbReference>
<dbReference type="InterPro" id="IPR013950">
    <property type="entry name" value="Mis14/Nsl1"/>
</dbReference>
<protein>
    <submittedName>
        <fullName evidence="1">Uncharacterized protein</fullName>
    </submittedName>
</protein>
<accession>A0AAI9T1T0</accession>
<sequence length="223" mass="26190">MNLSMDGEGKLTLSRKEFKILYNNILQNLIHRLSLRIPSTDPRMDIVARDLENYLSQTFQGLIQSLIIDGEDLSSTSILEVLKVDSHDDNVEPFDLATNNKLRQILIRNDELVLEISKLKRSLSLRAQDIYQEFTRSVDDQVSRIVAKIDLEVEQEQKRENEQDYTDITQFKFDEINKPYEDYLGFVNSLKNNLPLLQSEFERYDNTIDFLEKAHEEQMKQKD</sequence>
<keyword evidence="2" id="KW-1185">Reference proteome</keyword>
<comment type="caution">
    <text evidence="1">The sequence shown here is derived from an EMBL/GenBank/DDBJ whole genome shotgun (WGS) entry which is preliminary data.</text>
</comment>
<dbReference type="AlphaFoldDB" id="A0AAI9T1T0"/>
<proteinExistence type="predicted"/>
<dbReference type="GeneID" id="73378229"/>
<dbReference type="Pfam" id="PF08641">
    <property type="entry name" value="Mis14"/>
    <property type="match status" value="1"/>
</dbReference>
<gene>
    <name evidence="1" type="ORF">KGF56_000612</name>
</gene>
<evidence type="ECO:0000313" key="1">
    <source>
        <dbReference type="EMBL" id="KAI3406480.1"/>
    </source>
</evidence>
<dbReference type="RefSeq" id="XP_049182225.1">
    <property type="nucleotide sequence ID" value="XM_049326541.1"/>
</dbReference>